<feature type="domain" description="TadE-like" evidence="2">
    <location>
        <begin position="63"/>
        <end position="105"/>
    </location>
</feature>
<keyword evidence="1" id="KW-0472">Membrane</keyword>
<feature type="transmembrane region" description="Helical" evidence="1">
    <location>
        <begin position="65"/>
        <end position="87"/>
    </location>
</feature>
<proteinExistence type="predicted"/>
<dbReference type="InterPro" id="IPR049790">
    <property type="entry name" value="Rv3655c/TadE"/>
</dbReference>
<keyword evidence="4" id="KW-1185">Reference proteome</keyword>
<organism evidence="3 4">
    <name type="scientific">Dactylosporangium salmoneum</name>
    <dbReference type="NCBI Taxonomy" id="53361"/>
    <lineage>
        <taxon>Bacteria</taxon>
        <taxon>Bacillati</taxon>
        <taxon>Actinomycetota</taxon>
        <taxon>Actinomycetes</taxon>
        <taxon>Micromonosporales</taxon>
        <taxon>Micromonosporaceae</taxon>
        <taxon>Dactylosporangium</taxon>
    </lineage>
</organism>
<evidence type="ECO:0000256" key="1">
    <source>
        <dbReference type="SAM" id="Phobius"/>
    </source>
</evidence>
<keyword evidence="1" id="KW-0812">Transmembrane</keyword>
<dbReference type="RefSeq" id="WP_344619466.1">
    <property type="nucleotide sequence ID" value="NZ_BAAARV010000100.1"/>
</dbReference>
<dbReference type="NCBIfam" id="NF041390">
    <property type="entry name" value="TadE_Rv3655c"/>
    <property type="match status" value="1"/>
</dbReference>
<dbReference type="Proteomes" id="UP001501444">
    <property type="component" value="Unassembled WGS sequence"/>
</dbReference>
<keyword evidence="1" id="KW-1133">Transmembrane helix</keyword>
<sequence length="165" mass="16935">MAAGRASRRSASAAIAVAADTGEVASSGEGRAAGEDLAGEIVAASLVRRRRWSSRHRQGRDGGSAALEVALMVPVVLVFLVVCASAYTALFTKLDCVDAAGTAARAVARGEPVPDLGKDAEVAVVRDGDLVRVTVRMRVPAPMPSGFTVQQEAVAMAEPPVTVLP</sequence>
<evidence type="ECO:0000259" key="2">
    <source>
        <dbReference type="Pfam" id="PF07811"/>
    </source>
</evidence>
<reference evidence="3 4" key="1">
    <citation type="journal article" date="2019" name="Int. J. Syst. Evol. Microbiol.">
        <title>The Global Catalogue of Microorganisms (GCM) 10K type strain sequencing project: providing services to taxonomists for standard genome sequencing and annotation.</title>
        <authorList>
            <consortium name="The Broad Institute Genomics Platform"/>
            <consortium name="The Broad Institute Genome Sequencing Center for Infectious Disease"/>
            <person name="Wu L."/>
            <person name="Ma J."/>
        </authorList>
    </citation>
    <scope>NUCLEOTIDE SEQUENCE [LARGE SCALE GENOMIC DNA]</scope>
    <source>
        <strain evidence="3 4">JCM 3272</strain>
    </source>
</reference>
<dbReference type="InterPro" id="IPR012495">
    <property type="entry name" value="TadE-like_dom"/>
</dbReference>
<evidence type="ECO:0000313" key="3">
    <source>
        <dbReference type="EMBL" id="GAA2385894.1"/>
    </source>
</evidence>
<gene>
    <name evidence="3" type="ORF">GCM10010170_095960</name>
</gene>
<protein>
    <recommendedName>
        <fullName evidence="2">TadE-like domain-containing protein</fullName>
    </recommendedName>
</protein>
<name>A0ABN3HQJ3_9ACTN</name>
<dbReference type="EMBL" id="BAAARV010000100">
    <property type="protein sequence ID" value="GAA2385894.1"/>
    <property type="molecule type" value="Genomic_DNA"/>
</dbReference>
<dbReference type="Pfam" id="PF07811">
    <property type="entry name" value="TadE"/>
    <property type="match status" value="1"/>
</dbReference>
<accession>A0ABN3HQJ3</accession>
<evidence type="ECO:0000313" key="4">
    <source>
        <dbReference type="Proteomes" id="UP001501444"/>
    </source>
</evidence>
<comment type="caution">
    <text evidence="3">The sequence shown here is derived from an EMBL/GenBank/DDBJ whole genome shotgun (WGS) entry which is preliminary data.</text>
</comment>